<dbReference type="EMBL" id="VICC01000007">
    <property type="protein sequence ID" value="TQD59678.1"/>
    <property type="molecule type" value="Genomic_DNA"/>
</dbReference>
<feature type="region of interest" description="Disordered" evidence="4">
    <location>
        <begin position="1"/>
        <end position="36"/>
    </location>
</feature>
<dbReference type="GO" id="GO:0004553">
    <property type="term" value="F:hydrolase activity, hydrolyzing O-glycosyl compounds"/>
    <property type="evidence" value="ECO:0007669"/>
    <property type="project" value="InterPro"/>
</dbReference>
<dbReference type="GO" id="GO:0005975">
    <property type="term" value="P:carbohydrate metabolic process"/>
    <property type="evidence" value="ECO:0007669"/>
    <property type="project" value="InterPro"/>
</dbReference>
<evidence type="ECO:0000313" key="6">
    <source>
        <dbReference type="EMBL" id="TQD59678.1"/>
    </source>
</evidence>
<dbReference type="Proteomes" id="UP000317942">
    <property type="component" value="Unassembled WGS sequence"/>
</dbReference>
<feature type="domain" description="Glycoside hydrolase family 3 N-terminal" evidence="5">
    <location>
        <begin position="108"/>
        <end position="438"/>
    </location>
</feature>
<evidence type="ECO:0000256" key="1">
    <source>
        <dbReference type="ARBA" id="ARBA00005336"/>
    </source>
</evidence>
<feature type="compositionally biased region" description="Low complexity" evidence="4">
    <location>
        <begin position="73"/>
        <end position="96"/>
    </location>
</feature>
<organism evidence="6 7">
    <name type="scientific">Actinomyces oris</name>
    <dbReference type="NCBI Taxonomy" id="544580"/>
    <lineage>
        <taxon>Bacteria</taxon>
        <taxon>Bacillati</taxon>
        <taxon>Actinomycetota</taxon>
        <taxon>Actinomycetes</taxon>
        <taxon>Actinomycetales</taxon>
        <taxon>Actinomycetaceae</taxon>
        <taxon>Actinomyces</taxon>
    </lineage>
</organism>
<evidence type="ECO:0000259" key="5">
    <source>
        <dbReference type="Pfam" id="PF00933"/>
    </source>
</evidence>
<dbReference type="GeneID" id="64213532"/>
<dbReference type="AlphaFoldDB" id="A0A1Q8WXY5"/>
<feature type="region of interest" description="Disordered" evidence="4">
    <location>
        <begin position="53"/>
        <end position="96"/>
    </location>
</feature>
<dbReference type="PANTHER" id="PTHR30480">
    <property type="entry name" value="BETA-HEXOSAMINIDASE-RELATED"/>
    <property type="match status" value="1"/>
</dbReference>
<proteinExistence type="inferred from homology"/>
<evidence type="ECO:0000256" key="4">
    <source>
        <dbReference type="SAM" id="MobiDB-lite"/>
    </source>
</evidence>
<evidence type="ECO:0000256" key="3">
    <source>
        <dbReference type="ARBA" id="ARBA00023295"/>
    </source>
</evidence>
<dbReference type="InterPro" id="IPR001764">
    <property type="entry name" value="Glyco_hydro_3_N"/>
</dbReference>
<dbReference type="PROSITE" id="PS00775">
    <property type="entry name" value="GLYCOSYL_HYDROL_F3"/>
    <property type="match status" value="1"/>
</dbReference>
<dbReference type="Gene3D" id="3.20.20.300">
    <property type="entry name" value="Glycoside hydrolase, family 3, N-terminal domain"/>
    <property type="match status" value="1"/>
</dbReference>
<dbReference type="Pfam" id="PF00933">
    <property type="entry name" value="Glyco_hydro_3"/>
    <property type="match status" value="1"/>
</dbReference>
<comment type="similarity">
    <text evidence="1">Belongs to the glycosyl hydrolase 3 family.</text>
</comment>
<dbReference type="InterPro" id="IPR017853">
    <property type="entry name" value="GH"/>
</dbReference>
<name>A0A1Q8WXY5_9ACTO</name>
<reference evidence="6 7" key="1">
    <citation type="submission" date="2019-06" db="EMBL/GenBank/DDBJ databases">
        <title>Draft genome sequence of Actinomyces oris CCUG 34288T.</title>
        <authorList>
            <person name="Salva-Serra F."/>
            <person name="Cardew S."/>
            <person name="Moore E."/>
        </authorList>
    </citation>
    <scope>NUCLEOTIDE SEQUENCE [LARGE SCALE GENOMIC DNA]</scope>
    <source>
        <strain evidence="6 7">CCUG 34288</strain>
    </source>
</reference>
<evidence type="ECO:0000313" key="7">
    <source>
        <dbReference type="Proteomes" id="UP000317942"/>
    </source>
</evidence>
<dbReference type="SUPFAM" id="SSF51445">
    <property type="entry name" value="(Trans)glycosidases"/>
    <property type="match status" value="1"/>
</dbReference>
<dbReference type="GO" id="GO:0009254">
    <property type="term" value="P:peptidoglycan turnover"/>
    <property type="evidence" value="ECO:0007669"/>
    <property type="project" value="TreeGrafter"/>
</dbReference>
<evidence type="ECO:0000256" key="2">
    <source>
        <dbReference type="ARBA" id="ARBA00022801"/>
    </source>
</evidence>
<feature type="compositionally biased region" description="Low complexity" evidence="4">
    <location>
        <begin position="53"/>
        <end position="66"/>
    </location>
</feature>
<dbReference type="OrthoDB" id="9805821at2"/>
<dbReference type="PANTHER" id="PTHR30480:SF16">
    <property type="entry name" value="GLYCOSIDE HYDROLASE FAMILY 3 DOMAIN PROTEIN"/>
    <property type="match status" value="1"/>
</dbReference>
<dbReference type="InterPro" id="IPR019800">
    <property type="entry name" value="Glyco_hydro_3_AS"/>
</dbReference>
<dbReference type="InterPro" id="IPR036962">
    <property type="entry name" value="Glyco_hydro_3_N_sf"/>
</dbReference>
<feature type="compositionally biased region" description="Basic and acidic residues" evidence="4">
    <location>
        <begin position="1"/>
        <end position="11"/>
    </location>
</feature>
<dbReference type="RefSeq" id="WP_075377934.1">
    <property type="nucleotide sequence ID" value="NZ_CP066060.1"/>
</dbReference>
<comment type="caution">
    <text evidence="6">The sequence shown here is derived from an EMBL/GenBank/DDBJ whole genome shotgun (WGS) entry which is preliminary data.</text>
</comment>
<keyword evidence="3" id="KW-0326">Glycosidase</keyword>
<protein>
    <submittedName>
        <fullName evidence="6">Glycoside hydrolase family 3 protein</fullName>
    </submittedName>
</protein>
<sequence>MADMNDRHRPAAPDAGETPAPADPSTSPQHHMSRRPVLLAALVGAGSLAGCSLIPGSSSAGSSPSAKPQTPEPAASSAAPSPTAAASPAPSATATATATDGALAGWSLEEKVGQLMMVGVDAQAPKQSSNEAVDTHHVGNIFIAGRTTAGSQATQKVISSFTSKVGPGTTHATPMLVATDQEGGEVQVLAGSGFSDIPSALDQSAQPRDQLVASARTWGKELADVGVNMNLAPVADLVDIARPASNEPIGRWGREYGHDAATVSSQAGAFAEGMQASKVIPTYKHFPGLGRVTANTDTSAGVVDSTTTRGADTAVSVVFGAAIAAGAPVIMVSSATYSLIDPSAPAVFSSTIVTDMLRREMGFSGVVITDDVSAAVQVQDVSAGDRAVRAIRAGCDIVLASADPTVAADMVKALIATARSDPAFAARVDESATRVLNLKKSLGS</sequence>
<gene>
    <name evidence="6" type="ORF">FK267_11445</name>
</gene>
<accession>A0A1Q8WXY5</accession>
<keyword evidence="2 6" id="KW-0378">Hydrolase</keyword>
<dbReference type="InterPro" id="IPR050226">
    <property type="entry name" value="NagZ_Beta-hexosaminidase"/>
</dbReference>